<dbReference type="Gene3D" id="1.10.530.10">
    <property type="match status" value="1"/>
</dbReference>
<dbReference type="InterPro" id="IPR023346">
    <property type="entry name" value="Lysozyme-like_dom_sf"/>
</dbReference>
<proteinExistence type="predicted"/>
<organism evidence="3 4">
    <name type="scientific">Dechloromonas agitata</name>
    <dbReference type="NCBI Taxonomy" id="73030"/>
    <lineage>
        <taxon>Bacteria</taxon>
        <taxon>Pseudomonadati</taxon>
        <taxon>Pseudomonadota</taxon>
        <taxon>Betaproteobacteria</taxon>
        <taxon>Rhodocyclales</taxon>
        <taxon>Azonexaceae</taxon>
        <taxon>Dechloromonas</taxon>
    </lineage>
</organism>
<feature type="chain" id="PRO_5037187046" evidence="1">
    <location>
        <begin position="23"/>
        <end position="134"/>
    </location>
</feature>
<dbReference type="EMBL" id="JABZMI010000119">
    <property type="protein sequence ID" value="MBF1164861.1"/>
    <property type="molecule type" value="Genomic_DNA"/>
</dbReference>
<dbReference type="CDD" id="cd13400">
    <property type="entry name" value="LT_IagB-like"/>
    <property type="match status" value="1"/>
</dbReference>
<evidence type="ECO:0000313" key="4">
    <source>
        <dbReference type="Proteomes" id="UP000718593"/>
    </source>
</evidence>
<accession>A0A930BT78</accession>
<dbReference type="SUPFAM" id="SSF53955">
    <property type="entry name" value="Lysozyme-like"/>
    <property type="match status" value="1"/>
</dbReference>
<evidence type="ECO:0000256" key="1">
    <source>
        <dbReference type="SAM" id="SignalP"/>
    </source>
</evidence>
<evidence type="ECO:0000259" key="2">
    <source>
        <dbReference type="Pfam" id="PF01464"/>
    </source>
</evidence>
<dbReference type="InterPro" id="IPR008258">
    <property type="entry name" value="Transglycosylase_SLT_dom_1"/>
</dbReference>
<gene>
    <name evidence="3" type="ORF">HXL68_07455</name>
</gene>
<keyword evidence="1" id="KW-0732">Signal</keyword>
<feature type="domain" description="Transglycosylase SLT" evidence="2">
    <location>
        <begin position="24"/>
        <end position="121"/>
    </location>
</feature>
<dbReference type="Pfam" id="PF01464">
    <property type="entry name" value="SLT"/>
    <property type="match status" value="1"/>
</dbReference>
<comment type="caution">
    <text evidence="3">The sequence shown here is derived from an EMBL/GenBank/DDBJ whole genome shotgun (WGS) entry which is preliminary data.</text>
</comment>
<protein>
    <submittedName>
        <fullName evidence="3">Lytic transglycosylase domain-containing protein</fullName>
    </submittedName>
</protein>
<dbReference type="Proteomes" id="UP000718593">
    <property type="component" value="Unassembled WGS sequence"/>
</dbReference>
<feature type="non-terminal residue" evidence="3">
    <location>
        <position position="134"/>
    </location>
</feature>
<name>A0A930BT78_9RHOO</name>
<evidence type="ECO:0000313" key="3">
    <source>
        <dbReference type="EMBL" id="MBF1164861.1"/>
    </source>
</evidence>
<reference evidence="3" key="1">
    <citation type="submission" date="2020-04" db="EMBL/GenBank/DDBJ databases">
        <title>Deep metagenomics examines the oral microbiome during advanced dental caries in children, revealing novel taxa and co-occurrences with host molecules.</title>
        <authorList>
            <person name="Baker J.L."/>
            <person name="Morton J.T."/>
            <person name="Dinis M."/>
            <person name="Alvarez R."/>
            <person name="Tran N.C."/>
            <person name="Knight R."/>
            <person name="Edlund A."/>
        </authorList>
    </citation>
    <scope>NUCLEOTIDE SEQUENCE</scope>
    <source>
        <strain evidence="3">JCVI_32_bin.24</strain>
    </source>
</reference>
<sequence>MRKSWPILLLLILLVPPAAGNAACFEEAAARYRLPSLLLKAISRVESSGRAGAINRNADGSHDIGHMQINSRWLPVLQPYGISADSLFDPCINTYVGAWILAQNIARLGYGWDAIGAYNAASPSKRIAYARKVA</sequence>
<feature type="signal peptide" evidence="1">
    <location>
        <begin position="1"/>
        <end position="22"/>
    </location>
</feature>
<dbReference type="AlphaFoldDB" id="A0A930BT78"/>